<feature type="region of interest" description="Disordered" evidence="1">
    <location>
        <begin position="1"/>
        <end position="71"/>
    </location>
</feature>
<keyword evidence="3" id="KW-1185">Reference proteome</keyword>
<gene>
    <name evidence="2" type="ORF">Rcae01_06376</name>
</gene>
<reference evidence="2 3" key="1">
    <citation type="submission" date="2024-02" db="EMBL/GenBank/DDBJ databases">
        <title>Rhodopirellula caenicola NBRC 110016.</title>
        <authorList>
            <person name="Ichikawa N."/>
            <person name="Katano-Makiyama Y."/>
            <person name="Hidaka K."/>
        </authorList>
    </citation>
    <scope>NUCLEOTIDE SEQUENCE [LARGE SCALE GENOMIC DNA]</scope>
    <source>
        <strain evidence="2 3">NBRC 110016</strain>
    </source>
</reference>
<name>A0ABP9W198_9BACT</name>
<evidence type="ECO:0000313" key="3">
    <source>
        <dbReference type="Proteomes" id="UP001416858"/>
    </source>
</evidence>
<dbReference type="EMBL" id="BAABRO010000029">
    <property type="protein sequence ID" value="GAA5510866.1"/>
    <property type="molecule type" value="Genomic_DNA"/>
</dbReference>
<comment type="caution">
    <text evidence="2">The sequence shown here is derived from an EMBL/GenBank/DDBJ whole genome shotgun (WGS) entry which is preliminary data.</text>
</comment>
<feature type="compositionally biased region" description="Polar residues" evidence="1">
    <location>
        <begin position="1"/>
        <end position="13"/>
    </location>
</feature>
<accession>A0ABP9W198</accession>
<evidence type="ECO:0000256" key="1">
    <source>
        <dbReference type="SAM" id="MobiDB-lite"/>
    </source>
</evidence>
<organism evidence="2 3">
    <name type="scientific">Novipirellula caenicola</name>
    <dbReference type="NCBI Taxonomy" id="1536901"/>
    <lineage>
        <taxon>Bacteria</taxon>
        <taxon>Pseudomonadati</taxon>
        <taxon>Planctomycetota</taxon>
        <taxon>Planctomycetia</taxon>
        <taxon>Pirellulales</taxon>
        <taxon>Pirellulaceae</taxon>
        <taxon>Novipirellula</taxon>
    </lineage>
</organism>
<protein>
    <submittedName>
        <fullName evidence="2">Uncharacterized protein</fullName>
    </submittedName>
</protein>
<dbReference type="RefSeq" id="WP_345689134.1">
    <property type="nucleotide sequence ID" value="NZ_BAABRO010000029.1"/>
</dbReference>
<evidence type="ECO:0000313" key="2">
    <source>
        <dbReference type="EMBL" id="GAA5510866.1"/>
    </source>
</evidence>
<dbReference type="Proteomes" id="UP001416858">
    <property type="component" value="Unassembled WGS sequence"/>
</dbReference>
<feature type="compositionally biased region" description="Low complexity" evidence="1">
    <location>
        <begin position="21"/>
        <end position="30"/>
    </location>
</feature>
<proteinExistence type="predicted"/>
<sequence length="71" mass="7556">MHQGNTSQQQSDIVSHEKSGDLPSSSSGSEKLGRERAEGPVVSKMDEGNVEDPPARPSLPLWGAGFALKRP</sequence>